<keyword evidence="2" id="KW-1185">Reference proteome</keyword>
<proteinExistence type="predicted"/>
<comment type="caution">
    <text evidence="1">The sequence shown here is derived from an EMBL/GenBank/DDBJ whole genome shotgun (WGS) entry which is preliminary data.</text>
</comment>
<evidence type="ECO:0000313" key="1">
    <source>
        <dbReference type="EMBL" id="RBR26608.1"/>
    </source>
</evidence>
<dbReference type="GeneID" id="41990052"/>
<gene>
    <name evidence="1" type="ORF">FIESC28_00605</name>
</gene>
<accession>A0A366SCH3</accession>
<dbReference type="EMBL" id="QKXC01000014">
    <property type="protein sequence ID" value="RBR26608.1"/>
    <property type="molecule type" value="Genomic_DNA"/>
</dbReference>
<name>A0A366SCH3_9HYPO</name>
<sequence length="76" mass="8665">MLLQPDIGEQVSAMYAEASSLRQTCVSQDTEIKNLNLKNEFFAKDNKGLREVIDCYERIIQKKDQEILGLSVELDS</sequence>
<evidence type="ECO:0000313" key="2">
    <source>
        <dbReference type="Proteomes" id="UP000253153"/>
    </source>
</evidence>
<dbReference type="RefSeq" id="XP_031021199.1">
    <property type="nucleotide sequence ID" value="XM_031154756.1"/>
</dbReference>
<dbReference type="AlphaFoldDB" id="A0A366SCH3"/>
<protein>
    <submittedName>
        <fullName evidence="1">Uncharacterized protein</fullName>
    </submittedName>
</protein>
<dbReference type="Proteomes" id="UP000253153">
    <property type="component" value="Unassembled WGS sequence"/>
</dbReference>
<reference evidence="1 2" key="1">
    <citation type="submission" date="2018-06" db="EMBL/GenBank/DDBJ databases">
        <title>Fusarium incarnatum-equiseti species complex species 28.</title>
        <authorList>
            <person name="Gardiner D.M."/>
        </authorList>
    </citation>
    <scope>NUCLEOTIDE SEQUENCE [LARGE SCALE GENOMIC DNA]</scope>
    <source>
        <strain evidence="1 2">FIESC_28</strain>
    </source>
</reference>
<organism evidence="1 2">
    <name type="scientific">Fusarium coffeatum</name>
    <dbReference type="NCBI Taxonomy" id="231269"/>
    <lineage>
        <taxon>Eukaryota</taxon>
        <taxon>Fungi</taxon>
        <taxon>Dikarya</taxon>
        <taxon>Ascomycota</taxon>
        <taxon>Pezizomycotina</taxon>
        <taxon>Sordariomycetes</taxon>
        <taxon>Hypocreomycetidae</taxon>
        <taxon>Hypocreales</taxon>
        <taxon>Nectriaceae</taxon>
        <taxon>Fusarium</taxon>
        <taxon>Fusarium incarnatum-equiseti species complex</taxon>
    </lineage>
</organism>